<protein>
    <submittedName>
        <fullName evidence="2">DUF664 domain-containing protein</fullName>
    </submittedName>
</protein>
<dbReference type="InterPro" id="IPR024775">
    <property type="entry name" value="DinB-like"/>
</dbReference>
<dbReference type="Proteomes" id="UP000318834">
    <property type="component" value="Unassembled WGS sequence"/>
</dbReference>
<evidence type="ECO:0000313" key="3">
    <source>
        <dbReference type="Proteomes" id="UP000318834"/>
    </source>
</evidence>
<dbReference type="InterPro" id="IPR034660">
    <property type="entry name" value="DinB/YfiT-like"/>
</dbReference>
<accession>A0A537IZU1</accession>
<proteinExistence type="predicted"/>
<name>A0A537IZU1_9BACT</name>
<dbReference type="EMBL" id="VBAP01000009">
    <property type="protein sequence ID" value="TMI76829.1"/>
    <property type="molecule type" value="Genomic_DNA"/>
</dbReference>
<organism evidence="2 3">
    <name type="scientific">Candidatus Segetimicrobium genomatis</name>
    <dbReference type="NCBI Taxonomy" id="2569760"/>
    <lineage>
        <taxon>Bacteria</taxon>
        <taxon>Bacillati</taxon>
        <taxon>Candidatus Sysuimicrobiota</taxon>
        <taxon>Candidatus Sysuimicrobiia</taxon>
        <taxon>Candidatus Sysuimicrobiales</taxon>
        <taxon>Candidatus Segetimicrobiaceae</taxon>
        <taxon>Candidatus Segetimicrobium</taxon>
    </lineage>
</organism>
<dbReference type="Pfam" id="PF12867">
    <property type="entry name" value="DinB_2"/>
    <property type="match status" value="1"/>
</dbReference>
<evidence type="ECO:0000259" key="1">
    <source>
        <dbReference type="Pfam" id="PF12867"/>
    </source>
</evidence>
<dbReference type="SUPFAM" id="SSF109854">
    <property type="entry name" value="DinB/YfiT-like putative metalloenzymes"/>
    <property type="match status" value="1"/>
</dbReference>
<dbReference type="Gene3D" id="1.20.120.450">
    <property type="entry name" value="dinb family like domain"/>
    <property type="match status" value="1"/>
</dbReference>
<reference evidence="2 3" key="1">
    <citation type="journal article" date="2019" name="Nat. Microbiol.">
        <title>Mediterranean grassland soil C-N compound turnover is dependent on rainfall and depth, and is mediated by genomically divergent microorganisms.</title>
        <authorList>
            <person name="Diamond S."/>
            <person name="Andeer P.F."/>
            <person name="Li Z."/>
            <person name="Crits-Christoph A."/>
            <person name="Burstein D."/>
            <person name="Anantharaman K."/>
            <person name="Lane K.R."/>
            <person name="Thomas B.C."/>
            <person name="Pan C."/>
            <person name="Northen T.R."/>
            <person name="Banfield J.F."/>
        </authorList>
    </citation>
    <scope>NUCLEOTIDE SEQUENCE [LARGE SCALE GENOMIC DNA]</scope>
    <source>
        <strain evidence="2">NP_8</strain>
    </source>
</reference>
<comment type="caution">
    <text evidence="2">The sequence shown here is derived from an EMBL/GenBank/DDBJ whole genome shotgun (WGS) entry which is preliminary data.</text>
</comment>
<dbReference type="AlphaFoldDB" id="A0A537IZU1"/>
<feature type="domain" description="DinB-like" evidence="1">
    <location>
        <begin position="26"/>
        <end position="155"/>
    </location>
</feature>
<gene>
    <name evidence="2" type="ORF">E6H05_02160</name>
</gene>
<evidence type="ECO:0000313" key="2">
    <source>
        <dbReference type="EMBL" id="TMI76829.1"/>
    </source>
</evidence>
<sequence>MTVKDVLLHHLEYTFEKEAWQPSLAMSIEGLTAKQAAWKPAPERHSIWQIVRHVAHWKRATLSAWDGTRPLFSPESGNTEYYLETERADWREVSGDEAAWWRDCDALRSVSSRIAARTEALDSETLLTPFPGEDMPAVLRLLRLATHDIYHAGQIRYLRALQGIGGGAR</sequence>